<evidence type="ECO:0000313" key="7">
    <source>
        <dbReference type="EMBL" id="VTR34923.1"/>
    </source>
</evidence>
<dbReference type="RefSeq" id="WP_028069343.1">
    <property type="nucleotide sequence ID" value="NZ_LR590484.1"/>
</dbReference>
<evidence type="ECO:0000256" key="1">
    <source>
        <dbReference type="ARBA" id="ARBA00004651"/>
    </source>
</evidence>
<dbReference type="EMBL" id="LR590484">
    <property type="protein sequence ID" value="VTR34923.1"/>
    <property type="molecule type" value="Genomic_DNA"/>
</dbReference>
<feature type="transmembrane region" description="Helical" evidence="6">
    <location>
        <begin position="156"/>
        <end position="178"/>
    </location>
</feature>
<dbReference type="PANTHER" id="PTHR30250:SF26">
    <property type="entry name" value="PSMA PROTEIN"/>
    <property type="match status" value="1"/>
</dbReference>
<feature type="transmembrane region" description="Helical" evidence="6">
    <location>
        <begin position="41"/>
        <end position="62"/>
    </location>
</feature>
<comment type="subcellular location">
    <subcellularLocation>
        <location evidence="1">Cell membrane</location>
        <topology evidence="1">Multi-pass membrane protein</topology>
    </subcellularLocation>
</comment>
<feature type="transmembrane region" description="Helical" evidence="6">
    <location>
        <begin position="127"/>
        <end position="149"/>
    </location>
</feature>
<feature type="transmembrane region" description="Helical" evidence="6">
    <location>
        <begin position="461"/>
        <end position="490"/>
    </location>
</feature>
<accession>A0A4U9UPB7</accession>
<evidence type="ECO:0000256" key="4">
    <source>
        <dbReference type="ARBA" id="ARBA00022989"/>
    </source>
</evidence>
<dbReference type="KEGG" id="stha:NCTC11429_01416"/>
<feature type="transmembrane region" description="Helical" evidence="6">
    <location>
        <begin position="184"/>
        <end position="204"/>
    </location>
</feature>
<feature type="transmembrane region" description="Helical" evidence="6">
    <location>
        <begin position="83"/>
        <end position="107"/>
    </location>
</feature>
<dbReference type="GO" id="GO:0015297">
    <property type="term" value="F:antiporter activity"/>
    <property type="evidence" value="ECO:0007669"/>
    <property type="project" value="InterPro"/>
</dbReference>
<sequence>MDKRPSILKNSIFLFIRMIVTLLVSLYTVRVLLEVLGIVDYGIYNLVYGVITGISFVSISLATAAQRFMSHDMGLKKFRRLSFTFSTIFNLFFIFGLVVGFVMFSFGSQIVHQINIPINRIDAALRLLQITSVTFFFTLIVIPLNALIISYEKMKFFSYLTIFDVTAKLLVIYLLQVISYDPLVLYGLFLLLISCLNFLIYALFVKYSLKDIKYFRTIVRSRFTEIFNFFKWSLFGSLTTVANDQGVNIVLNLFFGPAITGSRAIANRVVNVLSQLSNTVFIAVSPQIVKSFAAKDFDYTRKLILGSSKLTLYLILLVVIPLYINMEFILKLWLKTISPDIIIFTQASMFFVLLSCLENPLTQLVRAYGEIKTYQIAVGMITLLIIPIAYLFFYYGAKPIVIVWIMNIIYFIALFIRIYIVNLYLKINVRSYIWEIIIKTIIISSVPIIIHHLFISQRDLIISWIFRLVEVVAFNILFIILVFLVGLSAYERGNIVRFFRNKLR</sequence>
<evidence type="ECO:0000256" key="5">
    <source>
        <dbReference type="ARBA" id="ARBA00023136"/>
    </source>
</evidence>
<evidence type="ECO:0000256" key="6">
    <source>
        <dbReference type="SAM" id="Phobius"/>
    </source>
</evidence>
<keyword evidence="4 6" id="KW-1133">Transmembrane helix</keyword>
<feature type="transmembrane region" description="Helical" evidence="6">
    <location>
        <begin position="373"/>
        <end position="395"/>
    </location>
</feature>
<dbReference type="GO" id="GO:0005886">
    <property type="term" value="C:plasma membrane"/>
    <property type="evidence" value="ECO:0007669"/>
    <property type="project" value="UniProtKB-SubCell"/>
</dbReference>
<dbReference type="GeneID" id="78462184"/>
<gene>
    <name evidence="7" type="ORF">NCTC11429_01416</name>
</gene>
<feature type="transmembrane region" description="Helical" evidence="6">
    <location>
        <begin position="310"/>
        <end position="329"/>
    </location>
</feature>
<feature type="transmembrane region" description="Helical" evidence="6">
    <location>
        <begin position="341"/>
        <end position="361"/>
    </location>
</feature>
<keyword evidence="2" id="KW-1003">Cell membrane</keyword>
<keyword evidence="3 6" id="KW-0812">Transmembrane</keyword>
<dbReference type="Proteomes" id="UP000308196">
    <property type="component" value="Chromosome"/>
</dbReference>
<evidence type="ECO:0000313" key="8">
    <source>
        <dbReference type="Proteomes" id="UP000308196"/>
    </source>
</evidence>
<feature type="transmembrane region" description="Helical" evidence="6">
    <location>
        <begin position="432"/>
        <end position="455"/>
    </location>
</feature>
<evidence type="ECO:0000256" key="3">
    <source>
        <dbReference type="ARBA" id="ARBA00022692"/>
    </source>
</evidence>
<organism evidence="7 8">
    <name type="scientific">Sphingobacterium thalpophilum</name>
    <dbReference type="NCBI Taxonomy" id="259"/>
    <lineage>
        <taxon>Bacteria</taxon>
        <taxon>Pseudomonadati</taxon>
        <taxon>Bacteroidota</taxon>
        <taxon>Sphingobacteriia</taxon>
        <taxon>Sphingobacteriales</taxon>
        <taxon>Sphingobacteriaceae</taxon>
        <taxon>Sphingobacterium</taxon>
    </lineage>
</organism>
<dbReference type="PANTHER" id="PTHR30250">
    <property type="entry name" value="PST FAMILY PREDICTED COLANIC ACID TRANSPORTER"/>
    <property type="match status" value="1"/>
</dbReference>
<dbReference type="InterPro" id="IPR050833">
    <property type="entry name" value="Poly_Biosynth_Transport"/>
</dbReference>
<keyword evidence="5 6" id="KW-0472">Membrane</keyword>
<dbReference type="InterPro" id="IPR002528">
    <property type="entry name" value="MATE_fam"/>
</dbReference>
<dbReference type="STRING" id="1123265.GCA_000686625_01853"/>
<proteinExistence type="predicted"/>
<name>A0A4U9UPB7_9SPHI</name>
<protein>
    <submittedName>
        <fullName evidence="7">MatE</fullName>
    </submittedName>
</protein>
<reference evidence="7 8" key="1">
    <citation type="submission" date="2019-05" db="EMBL/GenBank/DDBJ databases">
        <authorList>
            <consortium name="Pathogen Informatics"/>
        </authorList>
    </citation>
    <scope>NUCLEOTIDE SEQUENCE [LARGE SCALE GENOMIC DNA]</scope>
    <source>
        <strain evidence="7 8">NCTC11429</strain>
    </source>
</reference>
<evidence type="ECO:0000256" key="2">
    <source>
        <dbReference type="ARBA" id="ARBA00022475"/>
    </source>
</evidence>
<dbReference type="GO" id="GO:0042910">
    <property type="term" value="F:xenobiotic transmembrane transporter activity"/>
    <property type="evidence" value="ECO:0007669"/>
    <property type="project" value="InterPro"/>
</dbReference>
<dbReference type="Pfam" id="PF01554">
    <property type="entry name" value="MatE"/>
    <property type="match status" value="1"/>
</dbReference>
<feature type="transmembrane region" description="Helical" evidence="6">
    <location>
        <begin position="12"/>
        <end position="29"/>
    </location>
</feature>
<dbReference type="AlphaFoldDB" id="A0A4U9UPB7"/>
<feature type="transmembrane region" description="Helical" evidence="6">
    <location>
        <begin position="401"/>
        <end position="420"/>
    </location>
</feature>